<sequence length="692" mass="79385">MADYLVIVESPAKAKTIEKYLGKKYKVKASMGHLRDLPKSQMGVDTENNFEPRYITIRGKGPILKELKQAAKKAKKVYLAADPDREGEAIAWHLATSLGLDQTDDLRVVFNEITKEAVKESFKHPRKIDMDLVDAQQARRILDRLVGYNISPILWKKVKKGLSAGRVQSVALKLVIDRENEIKAFIPEEYWTIDGNFKKGKKEFQANFYGMNGKKKKLSTVEDVKEVMSTIKGKQFEVIDVVKKERLRNPAAPFTTSSLQQEAARKLNFRTRKTMMLAQQLYEGIALGRQGTVGLITYMRTDSTRISDTAIQEASTFITETYGKEFGRTQKRNDKKSKGSQDAHEAIRPTSAMRSPQEVKEYLGRDQLRLYRLIWERFIASQMAPAVLDTMRVDLDNNGVMFRANGSKIKFAGFMKVYVESNDDNKEEKENILPDLKKGDKVESQSLEQRQHFTQPPPRFTEARLVKTLEEIGIGRPSTYSPTLDTIQRRNYVSLDNKRFVPTELGEIVHELIRDYFPEILDVQFTANMEAELDEVEHGEMQWVKVIDQFYQGFEKNVERADKEMEKIEIKDEPAGIDCDLCGAPMVFKMGKYGKFLACSRFPDCRNTKPIVKEIGVTCPKCNEGQVIERKSKKKRIFYGCDRYPACDYVSWDKPIARPCPKCNEKALVEKKLKKGVQIQCTNCDYKEQPQQ</sequence>
<evidence type="ECO:0000256" key="4">
    <source>
        <dbReference type="ARBA" id="ARBA00022771"/>
    </source>
</evidence>
<evidence type="ECO:0000313" key="14">
    <source>
        <dbReference type="EMBL" id="MBC1456302.1"/>
    </source>
</evidence>
<dbReference type="Pfam" id="PF01396">
    <property type="entry name" value="Zn_ribbon_Top1"/>
    <property type="match status" value="3"/>
</dbReference>
<dbReference type="InterPro" id="IPR013498">
    <property type="entry name" value="Topo_IA_Znf"/>
</dbReference>
<dbReference type="PANTHER" id="PTHR42785:SF1">
    <property type="entry name" value="DNA TOPOISOMERASE"/>
    <property type="match status" value="1"/>
</dbReference>
<dbReference type="InterPro" id="IPR005733">
    <property type="entry name" value="TopoI_bac-type"/>
</dbReference>
<dbReference type="SMART" id="SM00437">
    <property type="entry name" value="TOP1Ac"/>
    <property type="match status" value="1"/>
</dbReference>
<feature type="domain" description="Topo IA-type catalytic" evidence="13">
    <location>
        <begin position="129"/>
        <end position="558"/>
    </location>
</feature>
<dbReference type="SUPFAM" id="SSF57783">
    <property type="entry name" value="Zinc beta-ribbon"/>
    <property type="match status" value="1"/>
</dbReference>
<feature type="site" description="Interaction with DNA" evidence="10">
    <location>
        <position position="33"/>
    </location>
</feature>
<evidence type="ECO:0000256" key="1">
    <source>
        <dbReference type="ARBA" id="ARBA00000213"/>
    </source>
</evidence>
<dbReference type="InterPro" id="IPR006171">
    <property type="entry name" value="TOPRIM_dom"/>
</dbReference>
<comment type="function">
    <text evidence="10">Releases the supercoiling and torsional tension of DNA, which is introduced during the DNA replication and transcription, by transiently cleaving and rejoining one strand of the DNA duplex. Introduces a single-strand break via transesterification at a target site in duplex DNA. The scissile phosphodiester is attacked by the catalytic tyrosine of the enzyme, resulting in the formation of a DNA-(5'-phosphotyrosyl)-enzyme intermediate and the expulsion of a 3'-OH DNA strand. The free DNA strand then undergoes passage around the unbroken strand, thus removing DNA supercoils. Finally, in the religation step, the DNA 3'-OH attacks the covalent intermediate to expel the active-site tyrosine and restore the DNA phosphodiester backbone.</text>
</comment>
<feature type="active site" description="O-(5'-phospho-DNA)-tyrosine intermediate" evidence="10">
    <location>
        <position position="298"/>
    </location>
</feature>
<dbReference type="Gene3D" id="2.70.20.10">
    <property type="entry name" value="Topoisomerase I, domain 3"/>
    <property type="match status" value="1"/>
</dbReference>
<keyword evidence="6" id="KW-0460">Magnesium</keyword>
<dbReference type="SUPFAM" id="SSF56712">
    <property type="entry name" value="Prokaryotic type I DNA topoisomerase"/>
    <property type="match status" value="1"/>
</dbReference>
<keyword evidence="4" id="KW-0863">Zinc-finger</keyword>
<comment type="similarity">
    <text evidence="2 10">Belongs to the type IA topoisomerase family.</text>
</comment>
<feature type="site" description="Interaction with DNA" evidence="10">
    <location>
        <position position="140"/>
    </location>
</feature>
<evidence type="ECO:0000256" key="8">
    <source>
        <dbReference type="ARBA" id="ARBA00023125"/>
    </source>
</evidence>
<dbReference type="PROSITE" id="PS50880">
    <property type="entry name" value="TOPRIM"/>
    <property type="match status" value="1"/>
</dbReference>
<dbReference type="InterPro" id="IPR013826">
    <property type="entry name" value="Topo_IA_cen_sub3"/>
</dbReference>
<evidence type="ECO:0000256" key="2">
    <source>
        <dbReference type="ARBA" id="ARBA00009446"/>
    </source>
</evidence>
<evidence type="ECO:0000256" key="6">
    <source>
        <dbReference type="ARBA" id="ARBA00022842"/>
    </source>
</evidence>
<dbReference type="PRINTS" id="PR00417">
    <property type="entry name" value="PRTPISMRASEI"/>
</dbReference>
<feature type="compositionally biased region" description="Basic and acidic residues" evidence="11">
    <location>
        <begin position="329"/>
        <end position="347"/>
    </location>
</feature>
<evidence type="ECO:0000259" key="12">
    <source>
        <dbReference type="PROSITE" id="PS50880"/>
    </source>
</evidence>
<dbReference type="GO" id="GO:0005694">
    <property type="term" value="C:chromosome"/>
    <property type="evidence" value="ECO:0007669"/>
    <property type="project" value="InterPro"/>
</dbReference>
<keyword evidence="5" id="KW-0862">Zinc</keyword>
<evidence type="ECO:0000256" key="9">
    <source>
        <dbReference type="ARBA" id="ARBA00023235"/>
    </source>
</evidence>
<dbReference type="CDD" id="cd00186">
    <property type="entry name" value="TOP1Ac"/>
    <property type="match status" value="1"/>
</dbReference>
<evidence type="ECO:0000313" key="15">
    <source>
        <dbReference type="Proteomes" id="UP000569903"/>
    </source>
</evidence>
<protein>
    <recommendedName>
        <fullName evidence="10">DNA topoisomerase 1</fullName>
        <ecNumber evidence="10">5.6.2.1</ecNumber>
    </recommendedName>
    <alternativeName>
        <fullName evidence="10">DNA topoisomerase I</fullName>
    </alternativeName>
</protein>
<dbReference type="EMBL" id="JAARQN010000001">
    <property type="protein sequence ID" value="MBC1456302.1"/>
    <property type="molecule type" value="Genomic_DNA"/>
</dbReference>
<comment type="subunit">
    <text evidence="10">Monomer.</text>
</comment>
<dbReference type="SMART" id="SM00436">
    <property type="entry name" value="TOP1Bc"/>
    <property type="match status" value="1"/>
</dbReference>
<evidence type="ECO:0000256" key="7">
    <source>
        <dbReference type="ARBA" id="ARBA00023029"/>
    </source>
</evidence>
<evidence type="ECO:0000256" key="11">
    <source>
        <dbReference type="SAM" id="MobiDB-lite"/>
    </source>
</evidence>
<dbReference type="AlphaFoldDB" id="A0A841YTI6"/>
<dbReference type="InterPro" id="IPR013824">
    <property type="entry name" value="Topo_IA_cen_sub1"/>
</dbReference>
<dbReference type="GO" id="GO:0003677">
    <property type="term" value="F:DNA binding"/>
    <property type="evidence" value="ECO:0007669"/>
    <property type="project" value="UniProtKB-KW"/>
</dbReference>
<dbReference type="Gene3D" id="3.40.50.140">
    <property type="match status" value="1"/>
</dbReference>
<feature type="site" description="Interaction with DNA" evidence="10">
    <location>
        <position position="490"/>
    </location>
</feature>
<feature type="region of interest" description="Disordered" evidence="11">
    <location>
        <begin position="329"/>
        <end position="356"/>
    </location>
</feature>
<keyword evidence="3" id="KW-0479">Metal-binding</keyword>
<proteinExistence type="inferred from homology"/>
<organism evidence="14 15">
    <name type="scientific">Listeria newyorkensis</name>
    <dbReference type="NCBI Taxonomy" id="1497681"/>
    <lineage>
        <taxon>Bacteria</taxon>
        <taxon>Bacillati</taxon>
        <taxon>Bacillota</taxon>
        <taxon>Bacilli</taxon>
        <taxon>Bacillales</taxon>
        <taxon>Listeriaceae</taxon>
        <taxon>Listeria</taxon>
    </lineage>
</organism>
<dbReference type="Pfam" id="PF01131">
    <property type="entry name" value="Topoisom_bac"/>
    <property type="match status" value="1"/>
</dbReference>
<keyword evidence="8 10" id="KW-0238">DNA-binding</keyword>
<dbReference type="Proteomes" id="UP000569903">
    <property type="component" value="Unassembled WGS sequence"/>
</dbReference>
<dbReference type="HAMAP" id="MF_00952">
    <property type="entry name" value="Topoisom_1_prok"/>
    <property type="match status" value="1"/>
</dbReference>
<dbReference type="InterPro" id="IPR023405">
    <property type="entry name" value="Topo_IA_core_domain"/>
</dbReference>
<feature type="site" description="Interaction with DNA" evidence="10">
    <location>
        <position position="143"/>
    </location>
</feature>
<dbReference type="GO" id="GO:0008270">
    <property type="term" value="F:zinc ion binding"/>
    <property type="evidence" value="ECO:0007669"/>
    <property type="project" value="UniProtKB-KW"/>
</dbReference>
<dbReference type="EC" id="5.6.2.1" evidence="10"/>
<feature type="site" description="Interaction with DNA" evidence="10">
    <location>
        <position position="139"/>
    </location>
</feature>
<evidence type="ECO:0000256" key="3">
    <source>
        <dbReference type="ARBA" id="ARBA00022723"/>
    </source>
</evidence>
<dbReference type="PANTHER" id="PTHR42785">
    <property type="entry name" value="DNA TOPOISOMERASE, TYPE IA, CORE"/>
    <property type="match status" value="1"/>
</dbReference>
<dbReference type="PROSITE" id="PS52039">
    <property type="entry name" value="TOPO_IA_2"/>
    <property type="match status" value="1"/>
</dbReference>
<evidence type="ECO:0000256" key="5">
    <source>
        <dbReference type="ARBA" id="ARBA00022833"/>
    </source>
</evidence>
<reference evidence="14 15" key="1">
    <citation type="submission" date="2020-03" db="EMBL/GenBank/DDBJ databases">
        <title>Soil Listeria distribution.</title>
        <authorList>
            <person name="Liao J."/>
            <person name="Wiedmann M."/>
        </authorList>
    </citation>
    <scope>NUCLEOTIDE SEQUENCE [LARGE SCALE GENOMIC DNA]</scope>
    <source>
        <strain evidence="14 15">FSL L7-1614</strain>
    </source>
</reference>
<dbReference type="GO" id="GO:0006265">
    <property type="term" value="P:DNA topological change"/>
    <property type="evidence" value="ECO:0007669"/>
    <property type="project" value="UniProtKB-UniRule"/>
</dbReference>
<dbReference type="Gene3D" id="1.10.460.10">
    <property type="entry name" value="Topoisomerase I, domain 2"/>
    <property type="match status" value="1"/>
</dbReference>
<dbReference type="InterPro" id="IPR000380">
    <property type="entry name" value="Topo_IA"/>
</dbReference>
<dbReference type="InterPro" id="IPR028612">
    <property type="entry name" value="Topoisom_1_IA"/>
</dbReference>
<dbReference type="GO" id="GO:0003917">
    <property type="term" value="F:DNA topoisomerase type I (single strand cut, ATP-independent) activity"/>
    <property type="evidence" value="ECO:0007669"/>
    <property type="project" value="UniProtKB-UniRule"/>
</dbReference>
<dbReference type="Pfam" id="PF01751">
    <property type="entry name" value="Toprim"/>
    <property type="match status" value="1"/>
</dbReference>
<evidence type="ECO:0000256" key="10">
    <source>
        <dbReference type="HAMAP-Rule" id="MF_00952"/>
    </source>
</evidence>
<dbReference type="PROSITE" id="PS00396">
    <property type="entry name" value="TOPO_IA_1"/>
    <property type="match status" value="1"/>
</dbReference>
<comment type="catalytic activity">
    <reaction evidence="1 10">
        <text>ATP-independent breakage of single-stranded DNA, followed by passage and rejoining.</text>
        <dbReference type="EC" id="5.6.2.1"/>
    </reaction>
</comment>
<dbReference type="CDD" id="cd03363">
    <property type="entry name" value="TOPRIM_TopoIA_TopoI"/>
    <property type="match status" value="1"/>
</dbReference>
<dbReference type="InterPro" id="IPR023406">
    <property type="entry name" value="Topo_IA_AS"/>
</dbReference>
<keyword evidence="9 10" id="KW-0413">Isomerase</keyword>
<comment type="caution">
    <text evidence="14">The sequence shown here is derived from an EMBL/GenBank/DDBJ whole genome shotgun (WGS) entry which is preliminary data.</text>
</comment>
<feature type="domain" description="Toprim" evidence="12">
    <location>
        <begin position="3"/>
        <end position="113"/>
    </location>
</feature>
<feature type="site" description="Interaction with DNA" evidence="10">
    <location>
        <position position="155"/>
    </location>
</feature>
<keyword evidence="7 10" id="KW-0799">Topoisomerase</keyword>
<accession>A0A841YTI6</accession>
<feature type="region of interest" description="Interaction with DNA" evidence="10">
    <location>
        <begin position="163"/>
        <end position="168"/>
    </location>
</feature>
<dbReference type="SMART" id="SM00493">
    <property type="entry name" value="TOPRIM"/>
    <property type="match status" value="1"/>
</dbReference>
<dbReference type="Gene3D" id="3.30.65.10">
    <property type="entry name" value="Bacterial Topoisomerase I, domain 1"/>
    <property type="match status" value="2"/>
</dbReference>
<dbReference type="InterPro" id="IPR013497">
    <property type="entry name" value="Topo_IA_cen"/>
</dbReference>
<dbReference type="Gene3D" id="1.10.290.10">
    <property type="entry name" value="Topoisomerase I, domain 4"/>
    <property type="match status" value="1"/>
</dbReference>
<gene>
    <name evidence="10 14" type="primary">topA</name>
    <name evidence="14" type="ORF">HB850_00955</name>
</gene>
<feature type="site" description="Interaction with DNA" evidence="10">
    <location>
        <position position="148"/>
    </location>
</feature>
<name>A0A841YTI6_9LIST</name>
<dbReference type="RefSeq" id="WP_185387857.1">
    <property type="nucleotide sequence ID" value="NZ_JAARQN010000001.1"/>
</dbReference>
<dbReference type="InterPro" id="IPR003602">
    <property type="entry name" value="Topo_IA_DNA-bd_dom"/>
</dbReference>
<dbReference type="NCBIfam" id="TIGR01051">
    <property type="entry name" value="topA_bact"/>
    <property type="match status" value="1"/>
</dbReference>
<dbReference type="InterPro" id="IPR034149">
    <property type="entry name" value="TOPRIM_TopoI"/>
</dbReference>
<evidence type="ECO:0000259" key="13">
    <source>
        <dbReference type="PROSITE" id="PS52039"/>
    </source>
</evidence>
<feature type="site" description="Interaction with DNA" evidence="10">
    <location>
        <position position="300"/>
    </location>
</feature>
<dbReference type="InterPro" id="IPR013825">
    <property type="entry name" value="Topo_IA_cen_sub2"/>
</dbReference>
<dbReference type="InterPro" id="IPR003601">
    <property type="entry name" value="Topo_IA_2"/>
</dbReference>